<evidence type="ECO:0000259" key="1">
    <source>
        <dbReference type="PROSITE" id="PS51782"/>
    </source>
</evidence>
<organism evidence="2 3">
    <name type="scientific">Enterococcus lemanii</name>
    <dbReference type="NCBI Taxonomy" id="1159752"/>
    <lineage>
        <taxon>Bacteria</taxon>
        <taxon>Bacillati</taxon>
        <taxon>Bacillota</taxon>
        <taxon>Bacilli</taxon>
        <taxon>Lactobacillales</taxon>
        <taxon>Enterococcaceae</taxon>
        <taxon>Enterococcus</taxon>
    </lineage>
</organism>
<evidence type="ECO:0000313" key="2">
    <source>
        <dbReference type="EMBL" id="MFC4718973.1"/>
    </source>
</evidence>
<comment type="caution">
    <text evidence="2">The sequence shown here is derived from an EMBL/GenBank/DDBJ whole genome shotgun (WGS) entry which is preliminary data.</text>
</comment>
<reference evidence="3" key="1">
    <citation type="journal article" date="2019" name="Int. J. Syst. Evol. Microbiol.">
        <title>The Global Catalogue of Microorganisms (GCM) 10K type strain sequencing project: providing services to taxonomists for standard genome sequencing and annotation.</title>
        <authorList>
            <consortium name="The Broad Institute Genomics Platform"/>
            <consortium name="The Broad Institute Genome Sequencing Center for Infectious Disease"/>
            <person name="Wu L."/>
            <person name="Ma J."/>
        </authorList>
    </citation>
    <scope>NUCLEOTIDE SEQUENCE [LARGE SCALE GENOMIC DNA]</scope>
    <source>
        <strain evidence="3">CGMCC 1.19032</strain>
    </source>
</reference>
<keyword evidence="3" id="KW-1185">Reference proteome</keyword>
<proteinExistence type="predicted"/>
<protein>
    <submittedName>
        <fullName evidence="2">LysM peptidoglycan-binding domain-containing protein</fullName>
    </submittedName>
</protein>
<dbReference type="Proteomes" id="UP001595969">
    <property type="component" value="Unassembled WGS sequence"/>
</dbReference>
<name>A0ABV9MWG4_9ENTE</name>
<feature type="domain" description="LysM" evidence="1">
    <location>
        <begin position="30"/>
        <end position="77"/>
    </location>
</feature>
<dbReference type="EMBL" id="JBHSGS010000026">
    <property type="protein sequence ID" value="MFC4718973.1"/>
    <property type="molecule type" value="Genomic_DNA"/>
</dbReference>
<dbReference type="CDD" id="cd00118">
    <property type="entry name" value="LysM"/>
    <property type="match status" value="1"/>
</dbReference>
<dbReference type="SUPFAM" id="SSF54106">
    <property type="entry name" value="LysM domain"/>
    <property type="match status" value="1"/>
</dbReference>
<evidence type="ECO:0000313" key="3">
    <source>
        <dbReference type="Proteomes" id="UP001595969"/>
    </source>
</evidence>
<dbReference type="InterPro" id="IPR036779">
    <property type="entry name" value="LysM_dom_sf"/>
</dbReference>
<dbReference type="Pfam" id="PF01476">
    <property type="entry name" value="LysM"/>
    <property type="match status" value="1"/>
</dbReference>
<dbReference type="PROSITE" id="PS51782">
    <property type="entry name" value="LYSM"/>
    <property type="match status" value="1"/>
</dbReference>
<dbReference type="SMART" id="SM00257">
    <property type="entry name" value="LysM"/>
    <property type="match status" value="1"/>
</dbReference>
<dbReference type="RefSeq" id="WP_204653442.1">
    <property type="nucleotide sequence ID" value="NZ_JAFBFD010000009.1"/>
</dbReference>
<sequence length="190" mass="20630">MKSLKTVLLSTAVVAGFGILLGGKEALADEVYTVQPGDTLSAISYNFFGTVDAIDQIVKVNDITDKNLIFVGEELILPTDGTTPVAAAPAQTYNEPAPVVEQAPAPVVNNYSSNVSGSEAEAKEWIAFKESSGSYTATNGQYYGRYQLTNTYLNGDYSPENQERVADQYVAQRYGSWVAAQQFWLANGWY</sequence>
<dbReference type="InterPro" id="IPR018392">
    <property type="entry name" value="LysM"/>
</dbReference>
<gene>
    <name evidence="2" type="ORF">ACFO5I_04430</name>
</gene>
<accession>A0ABV9MWG4</accession>
<dbReference type="Gene3D" id="3.10.350.10">
    <property type="entry name" value="LysM domain"/>
    <property type="match status" value="1"/>
</dbReference>